<proteinExistence type="predicted"/>
<sequence>ATPVHGPATSPQELENNNTDADKTDADHEEQLIVTAPVWDQDIFLNHNMGQDEPAVPMGGPLEVNIQ</sequence>
<feature type="region of interest" description="Disordered" evidence="1">
    <location>
        <begin position="1"/>
        <end position="28"/>
    </location>
</feature>
<dbReference type="AlphaFoldDB" id="G3P0I2"/>
<dbReference type="Bgee" id="ENSGACG00000008402">
    <property type="expression patterns" value="Expressed in telencephalon and 13 other cell types or tissues"/>
</dbReference>
<reference evidence="2" key="1">
    <citation type="submission" date="2006-01" db="EMBL/GenBank/DDBJ databases">
        <authorList>
            <person name="Lindblad-Toh K."/>
            <person name="Mauceli E."/>
            <person name="Grabherr M."/>
            <person name="Chang J.L."/>
            <person name="Lander E.S."/>
        </authorList>
    </citation>
    <scope>NUCLEOTIDE SEQUENCE [LARGE SCALE GENOMIC DNA]</scope>
</reference>
<dbReference type="InParanoid" id="G3P0I2"/>
<protein>
    <submittedName>
        <fullName evidence="2">Uncharacterized protein</fullName>
    </submittedName>
</protein>
<name>G3P0I2_GASAC</name>
<accession>G3P0I2</accession>
<reference evidence="2" key="2">
    <citation type="submission" date="2024-04" db="UniProtKB">
        <authorList>
            <consortium name="Ensembl"/>
        </authorList>
    </citation>
    <scope>IDENTIFICATION</scope>
</reference>
<dbReference type="Ensembl" id="ENSGACT00000011128.1">
    <property type="protein sequence ID" value="ENSGACP00000011105.1"/>
    <property type="gene ID" value="ENSGACG00000008402.1"/>
</dbReference>
<evidence type="ECO:0000313" key="2">
    <source>
        <dbReference type="Ensembl" id="ENSGACP00000011105.1"/>
    </source>
</evidence>
<dbReference type="STRING" id="69293.ENSGACP00000011105"/>
<organism evidence="2">
    <name type="scientific">Gasterosteus aculeatus</name>
    <name type="common">Three-spined stickleback</name>
    <dbReference type="NCBI Taxonomy" id="69293"/>
    <lineage>
        <taxon>Eukaryota</taxon>
        <taxon>Metazoa</taxon>
        <taxon>Chordata</taxon>
        <taxon>Craniata</taxon>
        <taxon>Vertebrata</taxon>
        <taxon>Euteleostomi</taxon>
        <taxon>Actinopterygii</taxon>
        <taxon>Neopterygii</taxon>
        <taxon>Teleostei</taxon>
        <taxon>Neoteleostei</taxon>
        <taxon>Acanthomorphata</taxon>
        <taxon>Eupercaria</taxon>
        <taxon>Perciformes</taxon>
        <taxon>Cottioidei</taxon>
        <taxon>Gasterosteales</taxon>
        <taxon>Gasterosteidae</taxon>
        <taxon>Gasterosteus</taxon>
    </lineage>
</organism>
<evidence type="ECO:0000256" key="1">
    <source>
        <dbReference type="SAM" id="MobiDB-lite"/>
    </source>
</evidence>